<organism evidence="1">
    <name type="scientific">marine sediment metagenome</name>
    <dbReference type="NCBI Taxonomy" id="412755"/>
    <lineage>
        <taxon>unclassified sequences</taxon>
        <taxon>metagenomes</taxon>
        <taxon>ecological metagenomes</taxon>
    </lineage>
</organism>
<gene>
    <name evidence="1" type="ORF">LCGC14_1129890</name>
</gene>
<dbReference type="AlphaFoldDB" id="A0A0F9M1C6"/>
<reference evidence="1" key="1">
    <citation type="journal article" date="2015" name="Nature">
        <title>Complex archaea that bridge the gap between prokaryotes and eukaryotes.</title>
        <authorList>
            <person name="Spang A."/>
            <person name="Saw J.H."/>
            <person name="Jorgensen S.L."/>
            <person name="Zaremba-Niedzwiedzka K."/>
            <person name="Martijn J."/>
            <person name="Lind A.E."/>
            <person name="van Eijk R."/>
            <person name="Schleper C."/>
            <person name="Guy L."/>
            <person name="Ettema T.J."/>
        </authorList>
    </citation>
    <scope>NUCLEOTIDE SEQUENCE</scope>
</reference>
<proteinExistence type="predicted"/>
<evidence type="ECO:0000313" key="1">
    <source>
        <dbReference type="EMBL" id="KKN01225.1"/>
    </source>
</evidence>
<sequence>MLKVDTLRRQERELMRIVCNDNTPVSIRDKAYDMATALQWARGGCTWNPLTLLNDDIRREKKRADADQG</sequence>
<protein>
    <submittedName>
        <fullName evidence="1">Uncharacterized protein</fullName>
    </submittedName>
</protein>
<comment type="caution">
    <text evidence="1">The sequence shown here is derived from an EMBL/GenBank/DDBJ whole genome shotgun (WGS) entry which is preliminary data.</text>
</comment>
<name>A0A0F9M1C6_9ZZZZ</name>
<dbReference type="EMBL" id="LAZR01005285">
    <property type="protein sequence ID" value="KKN01225.1"/>
    <property type="molecule type" value="Genomic_DNA"/>
</dbReference>
<accession>A0A0F9M1C6</accession>